<proteinExistence type="inferred from homology"/>
<evidence type="ECO:0000259" key="5">
    <source>
        <dbReference type="PROSITE" id="PS51182"/>
    </source>
</evidence>
<name>A0A8K0HDA9_9ROSA</name>
<comment type="caution">
    <text evidence="7">The sequence shown here is derived from an EMBL/GenBank/DDBJ whole genome shotgun (WGS) entry which is preliminary data.</text>
</comment>
<gene>
    <name evidence="7" type="ORF">FNV43_RR06575</name>
</gene>
<dbReference type="InterPro" id="IPR014020">
    <property type="entry name" value="Tensin_C2-dom"/>
</dbReference>
<dbReference type="InterPro" id="IPR042201">
    <property type="entry name" value="FH2_Formin_sf"/>
</dbReference>
<keyword evidence="8" id="KW-1185">Reference proteome</keyword>
<dbReference type="Gene3D" id="1.20.58.2220">
    <property type="entry name" value="Formin, FH2 domain"/>
    <property type="match status" value="1"/>
</dbReference>
<feature type="region of interest" description="Disordered" evidence="4">
    <location>
        <begin position="282"/>
        <end position="431"/>
    </location>
</feature>
<comment type="similarity">
    <text evidence="1">Belongs to the formin-like family. Class-II subfamily.</text>
</comment>
<feature type="compositionally biased region" description="Pro residues" evidence="4">
    <location>
        <begin position="325"/>
        <end position="335"/>
    </location>
</feature>
<sequence>MTILSRFFYRRPPDGLLEFIERVYVFDSCFSTEVLPEEMYQIYLHEIITELHEEFPESSFLALNFREGEKRSRFAEILCEYDVTVMDYPRHGERKTLEIVHREAPKGFLNLLSPLNPFPSQLRYLQNLLSKGGLTTQMIFSMPKKKTLRHYRQADCDVIKIDIQCLVQGDVVLECVHLDLDPEREVMMSYPKSFRAEVTTVLSISLDFSDDAALWLLKQLSVLSDAKELSRFQNRVSLYSSPADSEDENNASSTADSADEAFDVISKASVDSTKPLIRIWLIQASPPPPPPPISRNPNTTPCRRHRHRRHHRLPPPSTPSSSHGAPPPPPPPPINRNPNNTTRPPPPPPPLSGIARSTPPPPPPAPKLPSAPLQPSQAVAPAPPPPPGAKGPPPPPSVGRAKASSGPTSQGKGRGAGGATNAPKKASLKPLHWVKVSRAMQGSLWADSQKQDDQSRAPEIDISELESLFSAASASDGSASKSGGRRGSNINKPEKVQLVDLRRAYNCEIMLSKIKVPLPDMINAVLALDSSALDIDQVENLIKFCPTKEEMETLKNYTGGKEMLGKCEQFFLELMKVPRVESKLRVFAFKITFSSQVNDLRNNLNTINAAAREVKESAKLRQVMQTILTLGNALNQGTARGSAIGFKLDSLLKLSDTRARNNKMTLMHYLCKVKRNNDNSVCVGVKGFPIRELLDFDKELVHIEAASKIQLKALAEEMQAVSKGLEKVEQELTASEYDGAISVGFQKVLKNFLDTAEADVRLLISLYSEVGRNADSLSQYFGRIQLGVLLNKVFNLTYTSVIKLSSAVTGNLNGLCIIKFLVHSSFVNFWLAVTQILFVLVKMFNKSREENERLADAEKEAREGSHKRADCGKFFCKEDGVLMLA</sequence>
<feature type="compositionally biased region" description="Low complexity" evidence="4">
    <location>
        <begin position="471"/>
        <end position="482"/>
    </location>
</feature>
<evidence type="ECO:0000313" key="8">
    <source>
        <dbReference type="Proteomes" id="UP000796880"/>
    </source>
</evidence>
<dbReference type="InterPro" id="IPR051144">
    <property type="entry name" value="Formin_homology_domain"/>
</dbReference>
<dbReference type="PANTHER" id="PTHR45733:SF17">
    <property type="entry name" value="FORMIN-LIKE PROTEIN 14"/>
    <property type="match status" value="1"/>
</dbReference>
<dbReference type="Pfam" id="PF10409">
    <property type="entry name" value="PTEN_C2"/>
    <property type="match status" value="1"/>
</dbReference>
<organism evidence="7 8">
    <name type="scientific">Rhamnella rubrinervis</name>
    <dbReference type="NCBI Taxonomy" id="2594499"/>
    <lineage>
        <taxon>Eukaryota</taxon>
        <taxon>Viridiplantae</taxon>
        <taxon>Streptophyta</taxon>
        <taxon>Embryophyta</taxon>
        <taxon>Tracheophyta</taxon>
        <taxon>Spermatophyta</taxon>
        <taxon>Magnoliopsida</taxon>
        <taxon>eudicotyledons</taxon>
        <taxon>Gunneridae</taxon>
        <taxon>Pentapetalae</taxon>
        <taxon>rosids</taxon>
        <taxon>fabids</taxon>
        <taxon>Rosales</taxon>
        <taxon>Rhamnaceae</taxon>
        <taxon>rhamnoid group</taxon>
        <taxon>Rhamneae</taxon>
        <taxon>Rhamnella</taxon>
    </lineage>
</organism>
<dbReference type="InterPro" id="IPR015425">
    <property type="entry name" value="FH2_Formin"/>
</dbReference>
<dbReference type="GO" id="GO:0004721">
    <property type="term" value="F:phosphoprotein phosphatase activity"/>
    <property type="evidence" value="ECO:0007669"/>
    <property type="project" value="UniProtKB-KW"/>
</dbReference>
<feature type="compositionally biased region" description="Pro residues" evidence="4">
    <location>
        <begin position="285"/>
        <end position="294"/>
    </location>
</feature>
<protein>
    <recommendedName>
        <fullName evidence="3">Formin-like protein</fullName>
    </recommendedName>
</protein>
<evidence type="ECO:0000313" key="7">
    <source>
        <dbReference type="EMBL" id="KAF3450492.1"/>
    </source>
</evidence>
<evidence type="ECO:0000256" key="3">
    <source>
        <dbReference type="RuleBase" id="RU361260"/>
    </source>
</evidence>
<dbReference type="SUPFAM" id="SSF101447">
    <property type="entry name" value="Formin homology 2 domain (FH2 domain)"/>
    <property type="match status" value="1"/>
</dbReference>
<feature type="compositionally biased region" description="Basic residues" evidence="4">
    <location>
        <begin position="302"/>
        <end position="313"/>
    </location>
</feature>
<dbReference type="PANTHER" id="PTHR45733">
    <property type="entry name" value="FORMIN-J"/>
    <property type="match status" value="1"/>
</dbReference>
<keyword evidence="2" id="KW-0904">Protein phosphatase</keyword>
<dbReference type="Proteomes" id="UP000796880">
    <property type="component" value="Unassembled WGS sequence"/>
</dbReference>
<feature type="region of interest" description="Disordered" evidence="4">
    <location>
        <begin position="471"/>
        <end position="491"/>
    </location>
</feature>
<dbReference type="Pfam" id="PF02181">
    <property type="entry name" value="FH2"/>
    <property type="match status" value="1"/>
</dbReference>
<dbReference type="OrthoDB" id="1668162at2759"/>
<dbReference type="Gene3D" id="2.60.40.1110">
    <property type="match status" value="1"/>
</dbReference>
<dbReference type="PROSITE" id="PS51182">
    <property type="entry name" value="C2_TENSIN"/>
    <property type="match status" value="1"/>
</dbReference>
<feature type="compositionally biased region" description="Pro residues" evidence="4">
    <location>
        <begin position="358"/>
        <end position="369"/>
    </location>
</feature>
<evidence type="ECO:0000259" key="6">
    <source>
        <dbReference type="PROSITE" id="PS51444"/>
    </source>
</evidence>
<reference evidence="7" key="1">
    <citation type="submission" date="2020-03" db="EMBL/GenBank/DDBJ databases">
        <title>A high-quality chromosome-level genome assembly of a woody plant with both climbing and erect habits, Rhamnella rubrinervis.</title>
        <authorList>
            <person name="Lu Z."/>
            <person name="Yang Y."/>
            <person name="Zhu X."/>
            <person name="Sun Y."/>
        </authorList>
    </citation>
    <scope>NUCLEOTIDE SEQUENCE</scope>
    <source>
        <strain evidence="7">BYM</strain>
        <tissue evidence="7">Leaf</tissue>
    </source>
</reference>
<evidence type="ECO:0000256" key="4">
    <source>
        <dbReference type="SAM" id="MobiDB-lite"/>
    </source>
</evidence>
<dbReference type="EMBL" id="VOIH02000003">
    <property type="protein sequence ID" value="KAF3450492.1"/>
    <property type="molecule type" value="Genomic_DNA"/>
</dbReference>
<evidence type="ECO:0000256" key="1">
    <source>
        <dbReference type="ARBA" id="ARBA00006468"/>
    </source>
</evidence>
<dbReference type="PROSITE" id="PS51444">
    <property type="entry name" value="FH2"/>
    <property type="match status" value="1"/>
</dbReference>
<dbReference type="SMART" id="SM00498">
    <property type="entry name" value="FH2"/>
    <property type="match status" value="1"/>
</dbReference>
<feature type="compositionally biased region" description="Low complexity" evidence="4">
    <location>
        <begin position="370"/>
        <end position="380"/>
    </location>
</feature>
<keyword evidence="2" id="KW-0378">Hydrolase</keyword>
<dbReference type="AlphaFoldDB" id="A0A8K0HDA9"/>
<evidence type="ECO:0000256" key="2">
    <source>
        <dbReference type="ARBA" id="ARBA00022912"/>
    </source>
</evidence>
<feature type="compositionally biased region" description="Pro residues" evidence="4">
    <location>
        <begin position="381"/>
        <end position="397"/>
    </location>
</feature>
<accession>A0A8K0HDA9</accession>
<feature type="domain" description="FH2" evidence="6">
    <location>
        <begin position="418"/>
        <end position="830"/>
    </location>
</feature>
<feature type="domain" description="C2 tensin-type" evidence="5">
    <location>
        <begin position="87"/>
        <end position="243"/>
    </location>
</feature>